<evidence type="ECO:0000313" key="4">
    <source>
        <dbReference type="Proteomes" id="UP000270856"/>
    </source>
</evidence>
<organism evidence="3 4">
    <name type="scientific">Aureibaculum marinum</name>
    <dbReference type="NCBI Taxonomy" id="2487930"/>
    <lineage>
        <taxon>Bacteria</taxon>
        <taxon>Pseudomonadati</taxon>
        <taxon>Bacteroidota</taxon>
        <taxon>Flavobacteriia</taxon>
        <taxon>Flavobacteriales</taxon>
        <taxon>Flavobacteriaceae</taxon>
        <taxon>Aureibaculum</taxon>
    </lineage>
</organism>
<evidence type="ECO:0000259" key="2">
    <source>
        <dbReference type="Pfam" id="PF02397"/>
    </source>
</evidence>
<dbReference type="SUPFAM" id="SSF48295">
    <property type="entry name" value="TrpR-like"/>
    <property type="match status" value="1"/>
</dbReference>
<feature type="domain" description="Bacterial sugar transferase" evidence="2">
    <location>
        <begin position="304"/>
        <end position="458"/>
    </location>
</feature>
<reference evidence="3 4" key="1">
    <citation type="submission" date="2018-11" db="EMBL/GenBank/DDBJ databases">
        <title>Aureibaculum marinum gen. nov., sp. nov., a member of the family Flavobacteriaceae isolated from the Bohai Sea.</title>
        <authorList>
            <person name="Ji X."/>
        </authorList>
    </citation>
    <scope>NUCLEOTIDE SEQUENCE [LARGE SCALE GENOMIC DNA]</scope>
    <source>
        <strain evidence="3 4">BH-SD17</strain>
    </source>
</reference>
<dbReference type="Proteomes" id="UP000270856">
    <property type="component" value="Unassembled WGS sequence"/>
</dbReference>
<proteinExistence type="inferred from homology"/>
<dbReference type="GO" id="GO:0043565">
    <property type="term" value="F:sequence-specific DNA binding"/>
    <property type="evidence" value="ECO:0007669"/>
    <property type="project" value="InterPro"/>
</dbReference>
<evidence type="ECO:0000256" key="1">
    <source>
        <dbReference type="ARBA" id="ARBA00006464"/>
    </source>
</evidence>
<sequence>MIRNYSTNTLESERMFDSYVQFKKDIFDRQNEESESLSKKEDRSKLRLITNKLVRNKQTSDFSSLERIRIVVDSFIGDLSEKEICKKEGISTRTFSEWKFEFLEAFNKYSEINVLQKALTSNNKELIVEEIGEEAYNFYKEHVNLSSIKNLVISKNKVLSTYSDFKGVENIILLNKVNNFRLINKQFEEVNAKLPLNGILLGNFETFNARAAKHPINKIPYLSRVYFGFEFLFKRVFPKMPVLKKLYFFTTKGKNRLLSKAEALGRLVSCGFDIVDLKEIDGIHYFVAKKVKEPYYDMNPSYGPLFKMRRVGKNGKIIGVYKLRTMHPYSEYLQDYVLKQNGYAETGKPADDFRLVPWGKVLRRYWIDELPQLINVFKGELKLVGARPVSQRYFNDIPEDLQKLRLAQKPGCVPPYVALDRKGAVDSVLQAEKEYLEEKLRNPYTTDIKYFFKAIYNIVFKHKRSA</sequence>
<gene>
    <name evidence="3" type="ORF">EGM88_07505</name>
</gene>
<protein>
    <submittedName>
        <fullName evidence="3">Sugar transferase</fullName>
    </submittedName>
</protein>
<keyword evidence="4" id="KW-1185">Reference proteome</keyword>
<dbReference type="InterPro" id="IPR003362">
    <property type="entry name" value="Bact_transf"/>
</dbReference>
<evidence type="ECO:0000313" key="3">
    <source>
        <dbReference type="EMBL" id="RPD98000.1"/>
    </source>
</evidence>
<keyword evidence="3" id="KW-0808">Transferase</keyword>
<dbReference type="RefSeq" id="WP_123897360.1">
    <property type="nucleotide sequence ID" value="NZ_RPFJ01000008.1"/>
</dbReference>
<comment type="caution">
    <text evidence="3">The sequence shown here is derived from an EMBL/GenBank/DDBJ whole genome shotgun (WGS) entry which is preliminary data.</text>
</comment>
<dbReference type="PANTHER" id="PTHR30576:SF0">
    <property type="entry name" value="UNDECAPRENYL-PHOSPHATE N-ACETYLGALACTOSAMINYL 1-PHOSPHATE TRANSFERASE-RELATED"/>
    <property type="match status" value="1"/>
</dbReference>
<dbReference type="AlphaFoldDB" id="A0A3N4P0C6"/>
<dbReference type="GO" id="GO:0016780">
    <property type="term" value="F:phosphotransferase activity, for other substituted phosphate groups"/>
    <property type="evidence" value="ECO:0007669"/>
    <property type="project" value="TreeGrafter"/>
</dbReference>
<dbReference type="PANTHER" id="PTHR30576">
    <property type="entry name" value="COLANIC BIOSYNTHESIS UDP-GLUCOSE LIPID CARRIER TRANSFERASE"/>
    <property type="match status" value="1"/>
</dbReference>
<accession>A0A3N4P0C6</accession>
<dbReference type="Pfam" id="PF02397">
    <property type="entry name" value="Bac_transf"/>
    <property type="match status" value="1"/>
</dbReference>
<dbReference type="EMBL" id="RPFJ01000008">
    <property type="protein sequence ID" value="RPD98000.1"/>
    <property type="molecule type" value="Genomic_DNA"/>
</dbReference>
<dbReference type="OrthoDB" id="9808602at2"/>
<name>A0A3N4P0C6_9FLAO</name>
<comment type="similarity">
    <text evidence="1">Belongs to the bacterial sugar transferase family.</text>
</comment>
<dbReference type="InterPro" id="IPR010921">
    <property type="entry name" value="Trp_repressor/repl_initiator"/>
</dbReference>